<dbReference type="Gene3D" id="3.40.50.1220">
    <property type="entry name" value="TPP-binding domain"/>
    <property type="match status" value="1"/>
</dbReference>
<organism evidence="2 3">
    <name type="scientific">Marinobacterium lutimaris</name>
    <dbReference type="NCBI Taxonomy" id="568106"/>
    <lineage>
        <taxon>Bacteria</taxon>
        <taxon>Pseudomonadati</taxon>
        <taxon>Pseudomonadota</taxon>
        <taxon>Gammaproteobacteria</taxon>
        <taxon>Oceanospirillales</taxon>
        <taxon>Oceanospirillaceae</taxon>
        <taxon>Marinobacterium</taxon>
    </lineage>
</organism>
<evidence type="ECO:0000259" key="1">
    <source>
        <dbReference type="Pfam" id="PF13676"/>
    </source>
</evidence>
<gene>
    <name evidence="2" type="ORF">SAMN05444390_10848</name>
</gene>
<feature type="domain" description="TIR" evidence="1">
    <location>
        <begin position="3"/>
        <end position="114"/>
    </location>
</feature>
<dbReference type="InterPro" id="IPR035897">
    <property type="entry name" value="Toll_tir_struct_dom_sf"/>
</dbReference>
<protein>
    <submittedName>
        <fullName evidence="2">TIR domain-containing protein</fullName>
    </submittedName>
</protein>
<dbReference type="InterPro" id="IPR000157">
    <property type="entry name" value="TIR_dom"/>
</dbReference>
<reference evidence="2 3" key="1">
    <citation type="submission" date="2016-10" db="EMBL/GenBank/DDBJ databases">
        <authorList>
            <person name="de Groot N.N."/>
        </authorList>
    </citation>
    <scope>NUCLEOTIDE SEQUENCE [LARGE SCALE GENOMIC DNA]</scope>
    <source>
        <strain evidence="2 3">DSM 22012</strain>
    </source>
</reference>
<dbReference type="RefSeq" id="WP_104005734.1">
    <property type="nucleotide sequence ID" value="NZ_FNVQ01000008.1"/>
</dbReference>
<dbReference type="SUPFAM" id="SSF52200">
    <property type="entry name" value="Toll/Interleukin receptor TIR domain"/>
    <property type="match status" value="1"/>
</dbReference>
<dbReference type="GO" id="GO:0007165">
    <property type="term" value="P:signal transduction"/>
    <property type="evidence" value="ECO:0007669"/>
    <property type="project" value="InterPro"/>
</dbReference>
<proteinExistence type="predicted"/>
<dbReference type="InterPro" id="IPR029035">
    <property type="entry name" value="DHS-like_NAD/FAD-binding_dom"/>
</dbReference>
<dbReference type="Pfam" id="PF13289">
    <property type="entry name" value="SIR2_2"/>
    <property type="match status" value="1"/>
</dbReference>
<dbReference type="Gene3D" id="3.40.50.10140">
    <property type="entry name" value="Toll/interleukin-1 receptor homology (TIR) domain"/>
    <property type="match status" value="1"/>
</dbReference>
<dbReference type="SUPFAM" id="SSF52467">
    <property type="entry name" value="DHS-like NAD/FAD-binding domain"/>
    <property type="match status" value="1"/>
</dbReference>
<accession>A0A1H6DPJ3</accession>
<name>A0A1H6DPJ3_9GAMM</name>
<evidence type="ECO:0000313" key="3">
    <source>
        <dbReference type="Proteomes" id="UP000236745"/>
    </source>
</evidence>
<dbReference type="Proteomes" id="UP000236745">
    <property type="component" value="Unassembled WGS sequence"/>
</dbReference>
<dbReference type="OrthoDB" id="2077946at2"/>
<keyword evidence="3" id="KW-1185">Reference proteome</keyword>
<dbReference type="AlphaFoldDB" id="A0A1H6DPJ3"/>
<evidence type="ECO:0000313" key="2">
    <source>
        <dbReference type="EMBL" id="SEG87188.1"/>
    </source>
</evidence>
<dbReference type="Pfam" id="PF13676">
    <property type="entry name" value="TIR_2"/>
    <property type="match status" value="1"/>
</dbReference>
<dbReference type="EMBL" id="FNVQ01000008">
    <property type="protein sequence ID" value="SEG87188.1"/>
    <property type="molecule type" value="Genomic_DNA"/>
</dbReference>
<sequence length="450" mass="50162">MKIYLTYSDKDNDTASVISSALKKARHKVIEDPLSTTPGENVFKKLEESSSSSDAYVVILSTHSLASDALKHELSALALNELSKSTLRVIPLLIDKSQAPSYLIQDFIIDMSDNLDLGISKLLEILQDEERFKDDRVSAKPSITEKYANQIQSIAESLHAGQLTLFCGAGVTIGAGVPSWNKLLLTLLESMMRRVSNDHSISLEGSDAGIFQRRYKPSSLLMGKYLKNNLGKDFLKEIRSSLYSSNPHSCDIIDAIVELSRPQRDGKPLDSIITTNFDSLLEENLKKQNINFHSIYKEGARNSPKEIPIYHVNGFLPRKGEIPSQMELVFSEDAYHNQFIEPFSWSNLIQLNKISQNTCLFIGLSLSDPNLRRLLDVANRKNPEKVLNHYIIKKTPGTSSGQDPMDALALLLEEQDANDLGLNVLWADEFEDIAPLLLALTNNRQAGETG</sequence>